<feature type="compositionally biased region" description="Low complexity" evidence="3">
    <location>
        <begin position="272"/>
        <end position="284"/>
    </location>
</feature>
<evidence type="ECO:0000256" key="1">
    <source>
        <dbReference type="ARBA" id="ARBA00022884"/>
    </source>
</evidence>
<dbReference type="GO" id="GO:0071013">
    <property type="term" value="C:catalytic step 2 spliceosome"/>
    <property type="evidence" value="ECO:0007669"/>
    <property type="project" value="TreeGrafter"/>
</dbReference>
<feature type="non-terminal residue" evidence="5">
    <location>
        <position position="388"/>
    </location>
</feature>
<keyword evidence="6" id="KW-1185">Reference proteome</keyword>
<feature type="compositionally biased region" description="Basic and acidic residues" evidence="3">
    <location>
        <begin position="118"/>
        <end position="135"/>
    </location>
</feature>
<feature type="compositionally biased region" description="Basic and acidic residues" evidence="3">
    <location>
        <begin position="378"/>
        <end position="388"/>
    </location>
</feature>
<dbReference type="SUPFAM" id="SSF54928">
    <property type="entry name" value="RNA-binding domain, RBD"/>
    <property type="match status" value="1"/>
</dbReference>
<feature type="compositionally biased region" description="Basic residues" evidence="3">
    <location>
        <begin position="287"/>
        <end position="298"/>
    </location>
</feature>
<dbReference type="InterPro" id="IPR051847">
    <property type="entry name" value="RNA_proc/Spliceosome_comp"/>
</dbReference>
<sequence>MNPLTYGEIVNINLVRDKKTGKTKGFCFLCYANQKSTVLAVDNLNGIKLCGRTIRVDHVANYKPPKENEQDDELTKLLKSEGCAPKLIKQEPTDNSTGEKHKKKKSKKEKKHKKKKKQSETDSPIHIKVEKRDPSCDSPNIRTECAEQNQRSAKEMYAKDLKRLEKLQQESGSDIDDMSKSRNKSKHREVSSSRYENYEFPSSTKSDIHRNRSPERKKSDKSRSKHHSSKNSKSSKERTGKNAFILSSEEKSETYKNIQKKKGKRDYHNEPSSSSTDSDSGSQDKYSHKKDTKKHKRHDSSSSAESSQERQFHFRDMRDNQLHEKKTYKAHETEKYSTNSHRRYDYNKHYDKDDKYHTNKHRQNSTTNEVNKNGALSCHDKYRSVNKR</sequence>
<dbReference type="InterPro" id="IPR000504">
    <property type="entry name" value="RRM_dom"/>
</dbReference>
<dbReference type="PROSITE" id="PS50102">
    <property type="entry name" value="RRM"/>
    <property type="match status" value="1"/>
</dbReference>
<reference evidence="5 6" key="1">
    <citation type="submission" date="2013-11" db="EMBL/GenBank/DDBJ databases">
        <title>Genome sequencing of Stegodyphus mimosarum.</title>
        <authorList>
            <person name="Bechsgaard J."/>
        </authorList>
    </citation>
    <scope>NUCLEOTIDE SEQUENCE [LARGE SCALE GENOMIC DNA]</scope>
</reference>
<feature type="compositionally biased region" description="Polar residues" evidence="3">
    <location>
        <begin position="192"/>
        <end position="205"/>
    </location>
</feature>
<feature type="compositionally biased region" description="Polar residues" evidence="3">
    <location>
        <begin position="137"/>
        <end position="151"/>
    </location>
</feature>
<dbReference type="OrthoDB" id="2573941at2759"/>
<feature type="domain" description="RRM" evidence="4">
    <location>
        <begin position="1"/>
        <end position="61"/>
    </location>
</feature>
<feature type="region of interest" description="Disordered" evidence="3">
    <location>
        <begin position="85"/>
        <end position="388"/>
    </location>
</feature>
<dbReference type="InterPro" id="IPR012677">
    <property type="entry name" value="Nucleotide-bd_a/b_plait_sf"/>
</dbReference>
<dbReference type="GO" id="GO:0005686">
    <property type="term" value="C:U2 snRNP"/>
    <property type="evidence" value="ECO:0007669"/>
    <property type="project" value="TreeGrafter"/>
</dbReference>
<dbReference type="EMBL" id="KK121537">
    <property type="protein sequence ID" value="KFM80685.1"/>
    <property type="molecule type" value="Genomic_DNA"/>
</dbReference>
<dbReference type="GO" id="GO:0000398">
    <property type="term" value="P:mRNA splicing, via spliceosome"/>
    <property type="evidence" value="ECO:0007669"/>
    <property type="project" value="TreeGrafter"/>
</dbReference>
<evidence type="ECO:0000256" key="3">
    <source>
        <dbReference type="SAM" id="MobiDB-lite"/>
    </source>
</evidence>
<evidence type="ECO:0000313" key="5">
    <source>
        <dbReference type="EMBL" id="KFM80685.1"/>
    </source>
</evidence>
<dbReference type="PANTHER" id="PTHR45880">
    <property type="entry name" value="RNA-BINDING MOTIF PROTEIN, X-LINKED 2"/>
    <property type="match status" value="1"/>
</dbReference>
<evidence type="ECO:0000256" key="2">
    <source>
        <dbReference type="PROSITE-ProRule" id="PRU00176"/>
    </source>
</evidence>
<name>A0A087UTJ6_STEMI</name>
<proteinExistence type="predicted"/>
<keyword evidence="1 2" id="KW-0694">RNA-binding</keyword>
<evidence type="ECO:0000259" key="4">
    <source>
        <dbReference type="PROSITE" id="PS50102"/>
    </source>
</evidence>
<dbReference type="Gene3D" id="3.30.70.330">
    <property type="match status" value="1"/>
</dbReference>
<dbReference type="AlphaFoldDB" id="A0A087UTJ6"/>
<dbReference type="Proteomes" id="UP000054359">
    <property type="component" value="Unassembled WGS sequence"/>
</dbReference>
<organism evidence="5 6">
    <name type="scientific">Stegodyphus mimosarum</name>
    <name type="common">African social velvet spider</name>
    <dbReference type="NCBI Taxonomy" id="407821"/>
    <lineage>
        <taxon>Eukaryota</taxon>
        <taxon>Metazoa</taxon>
        <taxon>Ecdysozoa</taxon>
        <taxon>Arthropoda</taxon>
        <taxon>Chelicerata</taxon>
        <taxon>Arachnida</taxon>
        <taxon>Araneae</taxon>
        <taxon>Araneomorphae</taxon>
        <taxon>Entelegynae</taxon>
        <taxon>Eresoidea</taxon>
        <taxon>Eresidae</taxon>
        <taxon>Stegodyphus</taxon>
    </lineage>
</organism>
<dbReference type="GO" id="GO:0003723">
    <property type="term" value="F:RNA binding"/>
    <property type="evidence" value="ECO:0007669"/>
    <property type="project" value="UniProtKB-UniRule"/>
</dbReference>
<feature type="compositionally biased region" description="Basic and acidic residues" evidence="3">
    <location>
        <begin position="307"/>
        <end position="335"/>
    </location>
</feature>
<dbReference type="STRING" id="407821.A0A087UTJ6"/>
<evidence type="ECO:0000313" key="6">
    <source>
        <dbReference type="Proteomes" id="UP000054359"/>
    </source>
</evidence>
<dbReference type="Pfam" id="PF00076">
    <property type="entry name" value="RRM_1"/>
    <property type="match status" value="1"/>
</dbReference>
<protein>
    <submittedName>
        <fullName evidence="5">RNA-binding motif protein, X-linked 2</fullName>
    </submittedName>
</protein>
<feature type="compositionally biased region" description="Basic and acidic residues" evidence="3">
    <location>
        <begin position="152"/>
        <end position="168"/>
    </location>
</feature>
<gene>
    <name evidence="5" type="ORF">X975_14909</name>
</gene>
<dbReference type="PANTHER" id="PTHR45880:SF1">
    <property type="entry name" value="RNA-BINDING MOTIF PROTEIN, X-LINKED 2"/>
    <property type="match status" value="1"/>
</dbReference>
<dbReference type="InterPro" id="IPR035979">
    <property type="entry name" value="RBD_domain_sf"/>
</dbReference>
<feature type="compositionally biased region" description="Basic and acidic residues" evidence="3">
    <location>
        <begin position="206"/>
        <end position="222"/>
    </location>
</feature>
<accession>A0A087UTJ6</accession>
<feature type="compositionally biased region" description="Basic residues" evidence="3">
    <location>
        <begin position="100"/>
        <end position="117"/>
    </location>
</feature>
<dbReference type="GO" id="GO:0071011">
    <property type="term" value="C:precatalytic spliceosome"/>
    <property type="evidence" value="ECO:0007669"/>
    <property type="project" value="TreeGrafter"/>
</dbReference>
<feature type="compositionally biased region" description="Basic and acidic residues" evidence="3">
    <location>
        <begin position="342"/>
        <end position="357"/>
    </location>
</feature>